<proteinExistence type="predicted"/>
<dbReference type="Proteomes" id="UP000254889">
    <property type="component" value="Chromosome"/>
</dbReference>
<evidence type="ECO:0000313" key="2">
    <source>
        <dbReference type="EMBL" id="AXK79960.1"/>
    </source>
</evidence>
<keyword evidence="3" id="KW-1185">Reference proteome</keyword>
<feature type="chain" id="PRO_5016558083" evidence="1">
    <location>
        <begin position="32"/>
        <end position="653"/>
    </location>
</feature>
<protein>
    <submittedName>
        <fullName evidence="2">Uncharacterized protein</fullName>
    </submittedName>
</protein>
<sequence length="653" mass="64569">MSSSKSTVKTAASILLSIGVIVVAVIGSASAQNVTCPTMPNGDITNACASTEFVQNAFAGGSTIPLTQSYILVGNASNVAAAVPMSGDCTIVAGGIVACTKLNGVSPGPLYSLAIGTGLGTSGGSLNIQPAQAATIGGVKSVTCPLGQAIGTIDTSGTSTCVNASSGRTLLTTATTFHVALAGSDSNPCTAASPCRTVSHVLAMLQSGYDLGGQVVTVQTDDDGPYTDSVQIMGPFVGLTGATRLIINGFSTNTTFSPAPNAGYCIGIAYGAQLMVQNYKCTMLGAIVGNAFQGNDMFVVGQGSSLIFGAGVTFGFTVNPFNAVTINFGGYVEFRNDFTINPNIGTVSANFSSGASSITVSSATSIVPYEGVVGAGIPAGAYVTSVAGTTVNFSCITSPGCVTSTSGSGVTVQFGGGGQDFIDLGNSPTGGYFATNGNPSNTINVTCNGFPFYWSGFIFSNDISSINAQAITFSAACMGNTVSYPFQIVKQSNIDTGLQGIPYFPGTLGVVTTSANTTAGSTSVTAACAGCGIAVGQSINGSADKTATFSSGVSSITVSSSGFMTVGSPLLGPGIAAGTTVSSVSGTTVGLSHPTTSSQTGVTLSFKGACIANGNVVAGVSGTTVTLRDPAIGTCTSAPIRTGGVVSGYSLYQ</sequence>
<reference evidence="2 3" key="1">
    <citation type="submission" date="2018-07" db="EMBL/GenBank/DDBJ databases">
        <authorList>
            <person name="Quirk P.G."/>
            <person name="Krulwich T.A."/>
        </authorList>
    </citation>
    <scope>NUCLEOTIDE SEQUENCE [LARGE SCALE GENOMIC DNA]</scope>
    <source>
        <strain evidence="2 3">CC-BB4</strain>
    </source>
</reference>
<organism evidence="2 3">
    <name type="scientific">Pseudolabrys taiwanensis</name>
    <dbReference type="NCBI Taxonomy" id="331696"/>
    <lineage>
        <taxon>Bacteria</taxon>
        <taxon>Pseudomonadati</taxon>
        <taxon>Pseudomonadota</taxon>
        <taxon>Alphaproteobacteria</taxon>
        <taxon>Hyphomicrobiales</taxon>
        <taxon>Xanthobacteraceae</taxon>
        <taxon>Pseudolabrys</taxon>
    </lineage>
</organism>
<gene>
    <name evidence="2" type="ORF">DW352_05170</name>
</gene>
<feature type="signal peptide" evidence="1">
    <location>
        <begin position="1"/>
        <end position="31"/>
    </location>
</feature>
<accession>A0A345ZSR3</accession>
<evidence type="ECO:0000256" key="1">
    <source>
        <dbReference type="SAM" id="SignalP"/>
    </source>
</evidence>
<dbReference type="AlphaFoldDB" id="A0A345ZSR3"/>
<keyword evidence="1" id="KW-0732">Signal</keyword>
<name>A0A345ZSR3_9HYPH</name>
<dbReference type="RefSeq" id="WP_115689148.1">
    <property type="nucleotide sequence ID" value="NZ_CP031417.1"/>
</dbReference>
<evidence type="ECO:0000313" key="3">
    <source>
        <dbReference type="Proteomes" id="UP000254889"/>
    </source>
</evidence>
<dbReference type="KEGG" id="ptaw:DW352_05170"/>
<dbReference type="EMBL" id="CP031417">
    <property type="protein sequence ID" value="AXK79960.1"/>
    <property type="molecule type" value="Genomic_DNA"/>
</dbReference>